<evidence type="ECO:0000313" key="2">
    <source>
        <dbReference type="Proteomes" id="UP000245469"/>
    </source>
</evidence>
<reference evidence="1 2" key="1">
    <citation type="submission" date="2018-03" db="EMBL/GenBank/DDBJ databases">
        <title>Genomic Encyclopedia of Archaeal and Bacterial Type Strains, Phase II (KMG-II): from individual species to whole genera.</title>
        <authorList>
            <person name="Goeker M."/>
        </authorList>
    </citation>
    <scope>NUCLEOTIDE SEQUENCE [LARGE SCALE GENOMIC DNA]</scope>
    <source>
        <strain evidence="1 2">DSM 44889</strain>
    </source>
</reference>
<keyword evidence="2" id="KW-1185">Reference proteome</keyword>
<organism evidence="1 2">
    <name type="scientific">Quadrisphaera granulorum</name>
    <dbReference type="NCBI Taxonomy" id="317664"/>
    <lineage>
        <taxon>Bacteria</taxon>
        <taxon>Bacillati</taxon>
        <taxon>Actinomycetota</taxon>
        <taxon>Actinomycetes</taxon>
        <taxon>Kineosporiales</taxon>
        <taxon>Kineosporiaceae</taxon>
        <taxon>Quadrisphaera</taxon>
    </lineage>
</organism>
<evidence type="ECO:0000313" key="1">
    <source>
        <dbReference type="EMBL" id="PWJ47851.1"/>
    </source>
</evidence>
<dbReference type="Proteomes" id="UP000245469">
    <property type="component" value="Unassembled WGS sequence"/>
</dbReference>
<dbReference type="EMBL" id="QGDQ01000034">
    <property type="protein sequence ID" value="PWJ47851.1"/>
    <property type="molecule type" value="Genomic_DNA"/>
</dbReference>
<name>A0A315ZQJ3_9ACTN</name>
<comment type="caution">
    <text evidence="1">The sequence shown here is derived from an EMBL/GenBank/DDBJ whole genome shotgun (WGS) entry which is preliminary data.</text>
</comment>
<dbReference type="AlphaFoldDB" id="A0A315ZQJ3"/>
<gene>
    <name evidence="1" type="ORF">BXY45_13424</name>
</gene>
<proteinExistence type="predicted"/>
<accession>A0A315ZQJ3</accession>
<protein>
    <submittedName>
        <fullName evidence="1">Uncharacterized protein</fullName>
    </submittedName>
</protein>
<sequence>MVRPIVTFATTAGHLAMVWRRETATTLAP</sequence>